<feature type="active site" description="Charge relay system" evidence="5 6">
    <location>
        <position position="256"/>
    </location>
</feature>
<dbReference type="InterPro" id="IPR015500">
    <property type="entry name" value="Peptidase_S8_subtilisin-rel"/>
</dbReference>
<dbReference type="Gene3D" id="3.40.50.200">
    <property type="entry name" value="Peptidase S8/S53 domain"/>
    <property type="match status" value="1"/>
</dbReference>
<dbReference type="PRINTS" id="PR00723">
    <property type="entry name" value="SUBTILISIN"/>
</dbReference>
<evidence type="ECO:0000256" key="3">
    <source>
        <dbReference type="ARBA" id="ARBA00022801"/>
    </source>
</evidence>
<dbReference type="RefSeq" id="WP_285660473.1">
    <property type="nucleotide sequence ID" value="NZ_BSTX01000001.1"/>
</dbReference>
<reference evidence="10" key="1">
    <citation type="submission" date="2023-03" db="EMBL/GenBank/DDBJ databases">
        <title>Actinorhabdospora filicis NBRC 111898.</title>
        <authorList>
            <person name="Ichikawa N."/>
            <person name="Sato H."/>
            <person name="Tonouchi N."/>
        </authorList>
    </citation>
    <scope>NUCLEOTIDE SEQUENCE</scope>
    <source>
        <strain evidence="10">NBRC 111898</strain>
    </source>
</reference>
<keyword evidence="3 6" id="KW-0378">Hydrolase</keyword>
<dbReference type="PANTHER" id="PTHR43806">
    <property type="entry name" value="PEPTIDASE S8"/>
    <property type="match status" value="1"/>
</dbReference>
<evidence type="ECO:0000256" key="5">
    <source>
        <dbReference type="PIRSR" id="PIRSR615500-1"/>
    </source>
</evidence>
<gene>
    <name evidence="10" type="ORF">Afil01_00350</name>
</gene>
<accession>A0A9W6SF88</accession>
<evidence type="ECO:0000259" key="9">
    <source>
        <dbReference type="Pfam" id="PF00082"/>
    </source>
</evidence>
<evidence type="ECO:0000256" key="7">
    <source>
        <dbReference type="RuleBase" id="RU003355"/>
    </source>
</evidence>
<dbReference type="PROSITE" id="PS00138">
    <property type="entry name" value="SUBTILASE_SER"/>
    <property type="match status" value="1"/>
</dbReference>
<keyword evidence="11" id="KW-1185">Reference proteome</keyword>
<proteinExistence type="inferred from homology"/>
<sequence>MSTVRTRGTLTAAALALGLTAATLTAVSPPALAEDGDAPIVTDAAPPGTSVTLITGDAVSLITGDDGEPRAVVRPADGRDVSYGQTRDAAGHVSLIPSDARAGLASGRLDPRLFDITGLLAAGYADAHRDDIPVVTERATASAPSLTGAARTAAFPALGMDAATVAKDDAPALWAGLADGGGITTLWLDAPREALLDRSVPQIGADEAHERGLTGTGVTVAVLDSGIDATHPDLAGKIAAAKNFTDSPTDGDKVGHGIHVASTIAGSGAASGGRYAGVAPGATLLNGKVLGDNGKAESWILAGMEWAAVTMCTDVINMSLGGSDTQGIDPLERAVNELSATTGALFVIAAGNDGEAGSRTIGSPGSAEAALTVGAVDHDDRLAPFSSTGPRVGDFGVKPDVTAPGVGIVAARAKGTSIGVPLDANYTALDGTSMATPHVAGAAALLKQRHREWTGPRLKAALIGTAEHIEGYTAFQQGAGRIDAGRATRLGVTAVPGTLNTLLKYGGPDRATTTVTYRNDTDETVRVTLSSGAWTREGEPVRRLIDTDRAVWVPAHGEAAVEVTVGGRRVRDGVYSGLITGTVHAKKGHRYLGEVTTLVGAYVEPEAADVPVTFIRHDGTPQTGLVAQVTDLSTGDHDFLLTGATGTGTLRLAAGKYALVANVIDTVVIDGKTLDAITPVVVPVTVRAGMAPVVIDTRTAASVHGDVDVPGSALLARTTTTVLTGRDGVTAGNSTTFQGQVPMYVMPYTDPDVSYFTHFVFGKAKSNLYGTFSTWRADTVVAREGEVPADAAYHGTTAAMAHVATTVTPQGRPGAMIYSGPLIPGDPVAWAYRSFITTGAVDHWIDYPEGVDEYRYIVQYNSGGDAHVIADVDHSYPVGKRYDETWFAPVLGPAPRPGDAWREGNLLHYEPRNLFTDAVPGHLSEDPGVTGTMTLSQDGTALATSAFTAVSPALEATLPDASGRYTLTVTAQRRRWFHSGAVTASWTFDTARTHGRRNLPLTAFRTTATVGTTTTALVIGADTPMSTATAEVSADGGATWTTVPLTAEGPGWRATVPNPTVTGGIPVFMHLRLSGTDDHGTTVVQTVTGAYLVTA</sequence>
<evidence type="ECO:0000256" key="4">
    <source>
        <dbReference type="ARBA" id="ARBA00022825"/>
    </source>
</evidence>
<dbReference type="InterPro" id="IPR036852">
    <property type="entry name" value="Peptidase_S8/S53_dom_sf"/>
</dbReference>
<dbReference type="InterPro" id="IPR050131">
    <property type="entry name" value="Peptidase_S8_subtilisin-like"/>
</dbReference>
<dbReference type="PROSITE" id="PS51892">
    <property type="entry name" value="SUBTILASE"/>
    <property type="match status" value="1"/>
</dbReference>
<evidence type="ECO:0000256" key="1">
    <source>
        <dbReference type="ARBA" id="ARBA00011073"/>
    </source>
</evidence>
<dbReference type="InterPro" id="IPR000209">
    <property type="entry name" value="Peptidase_S8/S53_dom"/>
</dbReference>
<feature type="active site" description="Charge relay system" evidence="5 6">
    <location>
        <position position="224"/>
    </location>
</feature>
<dbReference type="Pfam" id="PF00082">
    <property type="entry name" value="Peptidase_S8"/>
    <property type="match status" value="1"/>
</dbReference>
<dbReference type="InterPro" id="IPR023827">
    <property type="entry name" value="Peptidase_S8_Asp-AS"/>
</dbReference>
<dbReference type="SUPFAM" id="SSF52743">
    <property type="entry name" value="Subtilisin-like"/>
    <property type="match status" value="1"/>
</dbReference>
<keyword evidence="2 6" id="KW-0645">Protease</keyword>
<name>A0A9W6SF88_9ACTN</name>
<dbReference type="GO" id="GO:0004252">
    <property type="term" value="F:serine-type endopeptidase activity"/>
    <property type="evidence" value="ECO:0007669"/>
    <property type="project" value="UniProtKB-UniRule"/>
</dbReference>
<evidence type="ECO:0000256" key="2">
    <source>
        <dbReference type="ARBA" id="ARBA00022670"/>
    </source>
</evidence>
<organism evidence="10 11">
    <name type="scientific">Actinorhabdospora filicis</name>
    <dbReference type="NCBI Taxonomy" id="1785913"/>
    <lineage>
        <taxon>Bacteria</taxon>
        <taxon>Bacillati</taxon>
        <taxon>Actinomycetota</taxon>
        <taxon>Actinomycetes</taxon>
        <taxon>Micromonosporales</taxon>
        <taxon>Micromonosporaceae</taxon>
        <taxon>Actinorhabdospora</taxon>
    </lineage>
</organism>
<evidence type="ECO:0000313" key="11">
    <source>
        <dbReference type="Proteomes" id="UP001165079"/>
    </source>
</evidence>
<dbReference type="PANTHER" id="PTHR43806:SF65">
    <property type="entry name" value="SERINE PROTEASE APRX"/>
    <property type="match status" value="1"/>
</dbReference>
<feature type="signal peptide" evidence="8">
    <location>
        <begin position="1"/>
        <end position="33"/>
    </location>
</feature>
<dbReference type="PROSITE" id="PS00136">
    <property type="entry name" value="SUBTILASE_ASP"/>
    <property type="match status" value="1"/>
</dbReference>
<evidence type="ECO:0000256" key="8">
    <source>
        <dbReference type="SAM" id="SignalP"/>
    </source>
</evidence>
<comment type="caution">
    <text evidence="10">The sequence shown here is derived from an EMBL/GenBank/DDBJ whole genome shotgun (WGS) entry which is preliminary data.</text>
</comment>
<dbReference type="Proteomes" id="UP001165079">
    <property type="component" value="Unassembled WGS sequence"/>
</dbReference>
<comment type="similarity">
    <text evidence="1 6 7">Belongs to the peptidase S8 family.</text>
</comment>
<feature type="chain" id="PRO_5040834903" evidence="8">
    <location>
        <begin position="34"/>
        <end position="1095"/>
    </location>
</feature>
<keyword evidence="4 6" id="KW-0720">Serine protease</keyword>
<feature type="active site" description="Charge relay system" evidence="5 6">
    <location>
        <position position="433"/>
    </location>
</feature>
<dbReference type="GO" id="GO:0006508">
    <property type="term" value="P:proteolysis"/>
    <property type="evidence" value="ECO:0007669"/>
    <property type="project" value="UniProtKB-KW"/>
</dbReference>
<protein>
    <submittedName>
        <fullName evidence="10">Serine protease</fullName>
    </submittedName>
</protein>
<dbReference type="InterPro" id="IPR023828">
    <property type="entry name" value="Peptidase_S8_Ser-AS"/>
</dbReference>
<evidence type="ECO:0000256" key="6">
    <source>
        <dbReference type="PROSITE-ProRule" id="PRU01240"/>
    </source>
</evidence>
<dbReference type="EMBL" id="BSTX01000001">
    <property type="protein sequence ID" value="GLZ75228.1"/>
    <property type="molecule type" value="Genomic_DNA"/>
</dbReference>
<feature type="domain" description="Peptidase S8/S53" evidence="9">
    <location>
        <begin position="215"/>
        <end position="480"/>
    </location>
</feature>
<keyword evidence="8" id="KW-0732">Signal</keyword>
<evidence type="ECO:0000313" key="10">
    <source>
        <dbReference type="EMBL" id="GLZ75228.1"/>
    </source>
</evidence>
<dbReference type="AlphaFoldDB" id="A0A9W6SF88"/>